<dbReference type="OrthoDB" id="9999863at2759"/>
<feature type="region of interest" description="Disordered" evidence="7">
    <location>
        <begin position="593"/>
        <end position="661"/>
    </location>
</feature>
<keyword evidence="6 8" id="KW-0472">Membrane</keyword>
<evidence type="ECO:0000256" key="1">
    <source>
        <dbReference type="ARBA" id="ARBA00004141"/>
    </source>
</evidence>
<reference evidence="9 10" key="1">
    <citation type="submission" date="2017-04" db="EMBL/GenBank/DDBJ databases">
        <title>Genome Sequence of the Model Brown-Rot Fungus Postia placenta SB12.</title>
        <authorList>
            <consortium name="DOE Joint Genome Institute"/>
            <person name="Gaskell J."/>
            <person name="Kersten P."/>
            <person name="Larrondo L.F."/>
            <person name="Canessa P."/>
            <person name="Martinez D."/>
            <person name="Hibbett D."/>
            <person name="Schmoll M."/>
            <person name="Kubicek C.P."/>
            <person name="Martinez A.T."/>
            <person name="Yadav J."/>
            <person name="Master E."/>
            <person name="Magnuson J.K."/>
            <person name="James T."/>
            <person name="Yaver D."/>
            <person name="Berka R."/>
            <person name="Labutti K."/>
            <person name="Lipzen A."/>
            <person name="Aerts A."/>
            <person name="Barry K."/>
            <person name="Henrissat B."/>
            <person name="Blanchette R."/>
            <person name="Grigoriev I."/>
            <person name="Cullen D."/>
        </authorList>
    </citation>
    <scope>NUCLEOTIDE SEQUENCE [LARGE SCALE GENOMIC DNA]</scope>
    <source>
        <strain evidence="9 10">MAD-698-R-SB12</strain>
    </source>
</reference>
<evidence type="ECO:0000256" key="3">
    <source>
        <dbReference type="ARBA" id="ARBA00022692"/>
    </source>
</evidence>
<dbReference type="GO" id="GO:0030007">
    <property type="term" value="P:intracellular potassium ion homeostasis"/>
    <property type="evidence" value="ECO:0007669"/>
    <property type="project" value="TreeGrafter"/>
</dbReference>
<evidence type="ECO:0000256" key="6">
    <source>
        <dbReference type="ARBA" id="ARBA00023136"/>
    </source>
</evidence>
<dbReference type="PANTHER" id="PTHR31064:SF30">
    <property type="entry name" value="HIGH-AFFINITY POTASSIUM TRANSPORT PROTEIN-RELATED"/>
    <property type="match status" value="1"/>
</dbReference>
<dbReference type="InterPro" id="IPR003445">
    <property type="entry name" value="Cat_transpt"/>
</dbReference>
<accession>A0A1X6MLI5</accession>
<feature type="transmembrane region" description="Helical" evidence="8">
    <location>
        <begin position="352"/>
        <end position="371"/>
    </location>
</feature>
<feature type="transmembrane region" description="Helical" evidence="8">
    <location>
        <begin position="522"/>
        <end position="547"/>
    </location>
</feature>
<dbReference type="Proteomes" id="UP000194127">
    <property type="component" value="Unassembled WGS sequence"/>
</dbReference>
<dbReference type="EMBL" id="KZ110609">
    <property type="protein sequence ID" value="OSX57225.1"/>
    <property type="molecule type" value="Genomic_DNA"/>
</dbReference>
<sequence>MPQMEDILSNSWTLYLFALTAWQQAIIVILELTGNQAFTSWVVVYFRRRYFLKHLEHIVIAESERGSAQHDRVGEAPSLRTIRDVLLQRSQSVNEEGRARRTGLFFSAKGDRTPIRPEMVRRIDVEPHRIDPTGRHASPYTSAVDEHMHGGADEALRRTASRNDSLRTDRSPSPSPRNTTEDDLGGFPDPPQVLSGVLRALFPGLHNRLRRRMMMPRTETLVPQASIVDGRAPSSGRWKAVSYLPFSATVGRNSAFRGLSAEQIDQLGGIEYRALTALLWIVPLYYFGLLAISFVVIAPYMTLPRWQYLFAPPEQHRKINSIWFSAFQVIGAWANTGMSLVDQNMVPFREAYPMIIFLVLCVLAGNSALIIGHATDVIQLAIDLTALVFDLILNLGNPVTDSIPAGVRVINAVLAAAGVRSSGFQSISVSTLTPANHVRSTNVYEERALGIYTGDHDDVEDNINEKEWRSGQESRVAIWGRYILRHARKQLSIDMWWLSLSLFFICIIERSPLMNTDNASWFNIWAIIFEIVSAYGTVGLSLGVSYANYSLSGAFHTLSKLIICLVMIRGRHRDLPVALDRAIMLPREFQRHEDDGARVPGPISEASSVQKEHEPSTLKSTSKAESTGRVSFAEDDKRPSRVGTHTLNHISEVERGDESRY</sequence>
<evidence type="ECO:0000256" key="5">
    <source>
        <dbReference type="ARBA" id="ARBA00023065"/>
    </source>
</evidence>
<dbReference type="STRING" id="670580.A0A1X6MLI5"/>
<evidence type="ECO:0000256" key="2">
    <source>
        <dbReference type="ARBA" id="ARBA00022448"/>
    </source>
</evidence>
<feature type="transmembrane region" description="Helical" evidence="8">
    <location>
        <begin position="321"/>
        <end position="340"/>
    </location>
</feature>
<gene>
    <name evidence="9" type="ORF">POSPLADRAFT_1174696</name>
</gene>
<feature type="compositionally biased region" description="Basic and acidic residues" evidence="7">
    <location>
        <begin position="651"/>
        <end position="661"/>
    </location>
</feature>
<evidence type="ECO:0000256" key="4">
    <source>
        <dbReference type="ARBA" id="ARBA00022989"/>
    </source>
</evidence>
<dbReference type="InterPro" id="IPR051143">
    <property type="entry name" value="TrkH_K-transport"/>
</dbReference>
<evidence type="ECO:0000256" key="8">
    <source>
        <dbReference type="SAM" id="Phobius"/>
    </source>
</evidence>
<protein>
    <recommendedName>
        <fullName evidence="11">Potassium transport protein</fullName>
    </recommendedName>
</protein>
<name>A0A1X6MLI5_9APHY</name>
<feature type="transmembrane region" description="Helical" evidence="8">
    <location>
        <begin position="277"/>
        <end position="301"/>
    </location>
</feature>
<keyword evidence="5" id="KW-0406">Ion transport</keyword>
<comment type="subcellular location">
    <subcellularLocation>
        <location evidence="1">Membrane</location>
        <topology evidence="1">Multi-pass membrane protein</topology>
    </subcellularLocation>
</comment>
<dbReference type="AlphaFoldDB" id="A0A1X6MLI5"/>
<proteinExistence type="predicted"/>
<dbReference type="GO" id="GO:1990573">
    <property type="term" value="P:potassium ion import across plasma membrane"/>
    <property type="evidence" value="ECO:0007669"/>
    <property type="project" value="TreeGrafter"/>
</dbReference>
<feature type="region of interest" description="Disordered" evidence="7">
    <location>
        <begin position="126"/>
        <end position="189"/>
    </location>
</feature>
<feature type="compositionally biased region" description="Basic and acidic residues" evidence="7">
    <location>
        <begin position="144"/>
        <end position="157"/>
    </location>
</feature>
<keyword evidence="3 8" id="KW-0812">Transmembrane</keyword>
<dbReference type="GeneID" id="36333253"/>
<evidence type="ECO:0000313" key="10">
    <source>
        <dbReference type="Proteomes" id="UP000194127"/>
    </source>
</evidence>
<feature type="compositionally biased region" description="Polar residues" evidence="7">
    <location>
        <begin position="617"/>
        <end position="629"/>
    </location>
</feature>
<keyword evidence="2" id="KW-0813">Transport</keyword>
<dbReference type="RefSeq" id="XP_024334019.1">
    <property type="nucleotide sequence ID" value="XM_024488304.1"/>
</dbReference>
<evidence type="ECO:0000256" key="7">
    <source>
        <dbReference type="SAM" id="MobiDB-lite"/>
    </source>
</evidence>
<dbReference type="PANTHER" id="PTHR31064">
    <property type="entry name" value="POTASSIUM TRANSPORT PROTEIN DDB_G0292412-RELATED"/>
    <property type="match status" value="1"/>
</dbReference>
<dbReference type="Pfam" id="PF02386">
    <property type="entry name" value="TrkH"/>
    <property type="match status" value="2"/>
</dbReference>
<keyword evidence="4 8" id="KW-1133">Transmembrane helix</keyword>
<dbReference type="GO" id="GO:0005886">
    <property type="term" value="C:plasma membrane"/>
    <property type="evidence" value="ECO:0007669"/>
    <property type="project" value="TreeGrafter"/>
</dbReference>
<keyword evidence="10" id="KW-1185">Reference proteome</keyword>
<evidence type="ECO:0008006" key="11">
    <source>
        <dbReference type="Google" id="ProtNLM"/>
    </source>
</evidence>
<evidence type="ECO:0000313" key="9">
    <source>
        <dbReference type="EMBL" id="OSX57225.1"/>
    </source>
</evidence>
<dbReference type="GO" id="GO:0140107">
    <property type="term" value="F:high-affinity potassium ion transmembrane transporter activity"/>
    <property type="evidence" value="ECO:0007669"/>
    <property type="project" value="TreeGrafter"/>
</dbReference>
<feature type="transmembrane region" description="Helical" evidence="8">
    <location>
        <begin position="491"/>
        <end position="510"/>
    </location>
</feature>
<organism evidence="9 10">
    <name type="scientific">Postia placenta MAD-698-R-SB12</name>
    <dbReference type="NCBI Taxonomy" id="670580"/>
    <lineage>
        <taxon>Eukaryota</taxon>
        <taxon>Fungi</taxon>
        <taxon>Dikarya</taxon>
        <taxon>Basidiomycota</taxon>
        <taxon>Agaricomycotina</taxon>
        <taxon>Agaricomycetes</taxon>
        <taxon>Polyporales</taxon>
        <taxon>Adustoporiaceae</taxon>
        <taxon>Rhodonia</taxon>
    </lineage>
</organism>